<dbReference type="PANTHER" id="PTHR43685">
    <property type="entry name" value="GLYCOSYLTRANSFERASE"/>
    <property type="match status" value="1"/>
</dbReference>
<evidence type="ECO:0000256" key="1">
    <source>
        <dbReference type="SAM" id="Phobius"/>
    </source>
</evidence>
<keyword evidence="1" id="KW-1133">Transmembrane helix</keyword>
<dbReference type="RefSeq" id="WP_072881656.1">
    <property type="nucleotide sequence ID" value="NZ_FQVT01000021.1"/>
</dbReference>
<sequence>MKILIHKNSEIPIKVLSSNAEKVELEQKTCTEAFWELAEKYPNEIIGWCELNFEPKITLEQWQNIFHRDLIMASYAVKTTFLSESIGFVDQLPFVNVNRKVKFATWQMSADIGGITGKTLLQFKKRFGHLKDFETLTNSVAKLGQQNGLFCYSAPSLIKNVGKIDKPTEVKSNASTARLFKFVAAHYKKQRLFLLFFCFLYFKKSFPIIALLRAFFQKSHFKASIDLVKVEANLAKPKTGTETIDVIIPTLDRRDYLLQVFEDLENQTHRPKKVIVIEQNPEKNSSSELPELQNKSWPFEVVHHFIHKTGACNARNLALDEVNADWVFFADDDNKMENDILERSLDELKKYQLDMLSLNYLQEGEKLVFGKLKQWGTFGAGNSIVRGKFASKIRFDTAFENGYGEDKDYGMQLRLVGCDIIYHPGLEILHLKAPRGGFRQTALPAWENDQPKPAPTLMLYAQKYYTTEQFLGFKTELFLRYYFKQDIKNPFKYLKSMKKRWRSSEAWARKLRNGVNF</sequence>
<dbReference type="InterPro" id="IPR001173">
    <property type="entry name" value="Glyco_trans_2-like"/>
</dbReference>
<evidence type="ECO:0000259" key="2">
    <source>
        <dbReference type="Pfam" id="PF00535"/>
    </source>
</evidence>
<name>A0A1M5LLG7_SALEC</name>
<reference evidence="4" key="1">
    <citation type="submission" date="2016-11" db="EMBL/GenBank/DDBJ databases">
        <authorList>
            <person name="Varghese N."/>
            <person name="Submissions S."/>
        </authorList>
    </citation>
    <scope>NUCLEOTIDE SEQUENCE [LARGE SCALE GENOMIC DNA]</scope>
    <source>
        <strain evidence="4">DSM 24579</strain>
    </source>
</reference>
<dbReference type="PANTHER" id="PTHR43685:SF2">
    <property type="entry name" value="GLYCOSYLTRANSFERASE 2-LIKE DOMAIN-CONTAINING PROTEIN"/>
    <property type="match status" value="1"/>
</dbReference>
<dbReference type="CDD" id="cd00761">
    <property type="entry name" value="Glyco_tranf_GTA_type"/>
    <property type="match status" value="1"/>
</dbReference>
<dbReference type="Gene3D" id="3.90.550.10">
    <property type="entry name" value="Spore Coat Polysaccharide Biosynthesis Protein SpsA, Chain A"/>
    <property type="match status" value="1"/>
</dbReference>
<accession>A0A1M5LLG7</accession>
<keyword evidence="1" id="KW-0812">Transmembrane</keyword>
<dbReference type="STRING" id="1073325.SAMN05444483_1212"/>
<proteinExistence type="predicted"/>
<gene>
    <name evidence="3" type="ORF">SAMN05444483_1212</name>
</gene>
<dbReference type="AlphaFoldDB" id="A0A1M5LLG7"/>
<organism evidence="3 4">
    <name type="scientific">Salegentibacter echinorum</name>
    <dbReference type="NCBI Taxonomy" id="1073325"/>
    <lineage>
        <taxon>Bacteria</taxon>
        <taxon>Pseudomonadati</taxon>
        <taxon>Bacteroidota</taxon>
        <taxon>Flavobacteriia</taxon>
        <taxon>Flavobacteriales</taxon>
        <taxon>Flavobacteriaceae</taxon>
        <taxon>Salegentibacter</taxon>
    </lineage>
</organism>
<keyword evidence="1" id="KW-0472">Membrane</keyword>
<protein>
    <recommendedName>
        <fullName evidence="2">Glycosyltransferase 2-like domain-containing protein</fullName>
    </recommendedName>
</protein>
<dbReference type="Pfam" id="PF00535">
    <property type="entry name" value="Glycos_transf_2"/>
    <property type="match status" value="1"/>
</dbReference>
<dbReference type="InterPro" id="IPR050834">
    <property type="entry name" value="Glycosyltransf_2"/>
</dbReference>
<dbReference type="Proteomes" id="UP000183945">
    <property type="component" value="Unassembled WGS sequence"/>
</dbReference>
<dbReference type="SUPFAM" id="SSF53448">
    <property type="entry name" value="Nucleotide-diphospho-sugar transferases"/>
    <property type="match status" value="1"/>
</dbReference>
<dbReference type="InterPro" id="IPR029044">
    <property type="entry name" value="Nucleotide-diphossugar_trans"/>
</dbReference>
<keyword evidence="4" id="KW-1185">Reference proteome</keyword>
<dbReference type="EMBL" id="FQVT01000021">
    <property type="protein sequence ID" value="SHG65901.1"/>
    <property type="molecule type" value="Genomic_DNA"/>
</dbReference>
<feature type="domain" description="Glycosyltransferase 2-like" evidence="2">
    <location>
        <begin position="246"/>
        <end position="374"/>
    </location>
</feature>
<dbReference type="OrthoDB" id="1326385at2"/>
<evidence type="ECO:0000313" key="3">
    <source>
        <dbReference type="EMBL" id="SHG65901.1"/>
    </source>
</evidence>
<evidence type="ECO:0000313" key="4">
    <source>
        <dbReference type="Proteomes" id="UP000183945"/>
    </source>
</evidence>
<feature type="transmembrane region" description="Helical" evidence="1">
    <location>
        <begin position="192"/>
        <end position="216"/>
    </location>
</feature>